<reference evidence="1" key="1">
    <citation type="journal article" date="2014" name="PLoS Genet.">
        <title>The Genome of Spironucleus salmonicida Highlights a Fish Pathogen Adapted to Fluctuating Environments.</title>
        <authorList>
            <person name="Xu F."/>
            <person name="Jerlstrom-Hultqvist J."/>
            <person name="Einarsson E."/>
            <person name="Astvaldsson A."/>
            <person name="Svard S.G."/>
            <person name="Andersson J.O."/>
        </authorList>
    </citation>
    <scope>NUCLEOTIDE SEQUENCE</scope>
</reference>
<name>V6LG21_9EUKA</name>
<organism evidence="1">
    <name type="scientific">Spironucleus salmonicida</name>
    <dbReference type="NCBI Taxonomy" id="348837"/>
    <lineage>
        <taxon>Eukaryota</taxon>
        <taxon>Metamonada</taxon>
        <taxon>Diplomonadida</taxon>
        <taxon>Hexamitidae</taxon>
        <taxon>Hexamitinae</taxon>
        <taxon>Spironucleus</taxon>
    </lineage>
</organism>
<protein>
    <submittedName>
        <fullName evidence="1">Uncharacterized protein</fullName>
    </submittedName>
</protein>
<sequence length="110" mass="12190">MYCCQKFTMANSYVGHHASKQFENTHLKNTSAAAQDYCFVPDHRYSSIMLQSHSKGIRLTTFPIPASTPIMPKQFSGIPAVNLSASIRTAALPRDSNGCWHLEVLGQGFK</sequence>
<accession>V6LG21</accession>
<proteinExistence type="predicted"/>
<gene>
    <name evidence="1" type="ORF">SS50377_17082</name>
</gene>
<dbReference type="AlphaFoldDB" id="V6LG21"/>
<evidence type="ECO:0000313" key="1">
    <source>
        <dbReference type="EMBL" id="EST43218.1"/>
    </source>
</evidence>
<dbReference type="EMBL" id="KI546140">
    <property type="protein sequence ID" value="EST43218.1"/>
    <property type="molecule type" value="Genomic_DNA"/>
</dbReference>